<keyword evidence="1" id="KW-0963">Cytoplasm</keyword>
<keyword evidence="2" id="KW-0813">Transport</keyword>
<dbReference type="InterPro" id="IPR001650">
    <property type="entry name" value="Helicase_C-like"/>
</dbReference>
<dbReference type="Pfam" id="PF00271">
    <property type="entry name" value="Helicase_C"/>
    <property type="match status" value="1"/>
</dbReference>
<reference evidence="8" key="1">
    <citation type="submission" date="2020-05" db="UniProtKB">
        <authorList>
            <consortium name="EnsemblMetazoa"/>
        </authorList>
    </citation>
    <scope>IDENTIFICATION</scope>
    <source>
        <strain evidence="8">Jacobina</strain>
    </source>
</reference>
<dbReference type="PANTHER" id="PTHR30612:SF0">
    <property type="entry name" value="CHLOROPLAST PROTEIN-TRANSPORTING ATPASE"/>
    <property type="match status" value="1"/>
</dbReference>
<feature type="compositionally biased region" description="Basic and acidic residues" evidence="4">
    <location>
        <begin position="792"/>
        <end position="801"/>
    </location>
</feature>
<evidence type="ECO:0000259" key="6">
    <source>
        <dbReference type="PROSITE" id="PS51194"/>
    </source>
</evidence>
<dbReference type="EnsemblMetazoa" id="LLOJ004955-RA">
    <property type="protein sequence ID" value="LLOJ004955-PA"/>
    <property type="gene ID" value="LLOJ004955"/>
</dbReference>
<dbReference type="VEuPathDB" id="VectorBase:LLOJ004955"/>
<dbReference type="GO" id="GO:0006886">
    <property type="term" value="P:intracellular protein transport"/>
    <property type="evidence" value="ECO:0007669"/>
    <property type="project" value="InterPro"/>
</dbReference>
<evidence type="ECO:0000256" key="4">
    <source>
        <dbReference type="SAM" id="MobiDB-lite"/>
    </source>
</evidence>
<dbReference type="InterPro" id="IPR000185">
    <property type="entry name" value="SecA"/>
</dbReference>
<feature type="region of interest" description="Disordered" evidence="4">
    <location>
        <begin position="792"/>
        <end position="845"/>
    </location>
</feature>
<keyword evidence="2" id="KW-0653">Protein transport</keyword>
<evidence type="ECO:0000313" key="8">
    <source>
        <dbReference type="EnsemblMetazoa" id="LLOJ004955-PA"/>
    </source>
</evidence>
<dbReference type="GO" id="GO:0006605">
    <property type="term" value="P:protein targeting"/>
    <property type="evidence" value="ECO:0007669"/>
    <property type="project" value="InterPro"/>
</dbReference>
<keyword evidence="3" id="KW-0811">Translocation</keyword>
<dbReference type="GO" id="GO:0017038">
    <property type="term" value="P:protein import"/>
    <property type="evidence" value="ECO:0007669"/>
    <property type="project" value="InterPro"/>
</dbReference>
<feature type="domain" description="Helicase C-terminal" evidence="6">
    <location>
        <begin position="404"/>
        <end position="577"/>
    </location>
</feature>
<dbReference type="InterPro" id="IPR011115">
    <property type="entry name" value="SecA_DEAD"/>
</dbReference>
<dbReference type="Proteomes" id="UP000092461">
    <property type="component" value="Unassembled WGS sequence"/>
</dbReference>
<organism evidence="8 9">
    <name type="scientific">Lutzomyia longipalpis</name>
    <name type="common">Sand fly</name>
    <dbReference type="NCBI Taxonomy" id="7200"/>
    <lineage>
        <taxon>Eukaryota</taxon>
        <taxon>Metazoa</taxon>
        <taxon>Ecdysozoa</taxon>
        <taxon>Arthropoda</taxon>
        <taxon>Hexapoda</taxon>
        <taxon>Insecta</taxon>
        <taxon>Pterygota</taxon>
        <taxon>Neoptera</taxon>
        <taxon>Endopterygota</taxon>
        <taxon>Diptera</taxon>
        <taxon>Nematocera</taxon>
        <taxon>Psychodoidea</taxon>
        <taxon>Psychodidae</taxon>
        <taxon>Lutzomyia</taxon>
        <taxon>Lutzomyia</taxon>
    </lineage>
</organism>
<dbReference type="PANTHER" id="PTHR30612">
    <property type="entry name" value="SECA INNER MEMBRANE COMPONENT OF SEC PROTEIN SECRETION SYSTEM"/>
    <property type="match status" value="1"/>
</dbReference>
<keyword evidence="9" id="KW-1185">Reference proteome</keyword>
<feature type="compositionally biased region" description="Polar residues" evidence="4">
    <location>
        <begin position="802"/>
        <end position="845"/>
    </location>
</feature>
<evidence type="ECO:0000256" key="2">
    <source>
        <dbReference type="ARBA" id="ARBA00022927"/>
    </source>
</evidence>
<dbReference type="PROSITE" id="PS51194">
    <property type="entry name" value="HELICASE_CTER"/>
    <property type="match status" value="1"/>
</dbReference>
<dbReference type="Gene3D" id="3.40.50.300">
    <property type="entry name" value="P-loop containing nucleotide triphosphate hydrolases"/>
    <property type="match status" value="2"/>
</dbReference>
<feature type="domain" description="Helicase ATP-binding" evidence="5">
    <location>
        <begin position="162"/>
        <end position="386"/>
    </location>
</feature>
<protein>
    <submittedName>
        <fullName evidence="8">Uncharacterized protein</fullName>
    </submittedName>
</protein>
<dbReference type="VEuPathDB" id="VectorBase:LLONM1_000725"/>
<dbReference type="InterPro" id="IPR027417">
    <property type="entry name" value="P-loop_NTPase"/>
</dbReference>
<name>A0A1B0CK18_LUTLO</name>
<evidence type="ECO:0000259" key="7">
    <source>
        <dbReference type="PROSITE" id="PS51196"/>
    </source>
</evidence>
<sequence length="930" mass="104439">MKRIQTIEINKKLEDLNAKEKENSQKTLDVCTKLLKDEGLTEENFKDLTRRIAVKQGYDDDQVIIPKNKTDININSINQLLEDIKTDALSVDALREGHAKVKDAYKQWEAKTADDVRGWAVSKRGKLADTEIHEALGILDRANGLVTGGHRFRDPQILSMLVFLAQKDKGHLSQIQTGEGKTTIVSILAAIKVLQGTKVDVITSNPVLAEEGETERKLFYNLLNITVTTNNIKKLKNGEEEENGNYVSGKRECYKADIVYGSISNFQFDFLKDSFMGQGTRAGRPFETVFLDEVDSMIIDNANHVAKISGPLPGVTMKNTIWQHGLHQFLQLKHNLQLTSESLTSCFISNLGYINKYGSRIYGLTGTLGSKPEQEMLSAVYSVGFSEIPPFKKKNFSEIESMVIHNELFSEIISEFTLGMVDSGRSCLIICETIKDASMIEEKLRDMRENISIRIFYNEDNAQATKEKLKPGEVIIATNIAGRGTNFKTTKDLEINGGLHVCVAFLPCNKRVEDQAFGRTSRQGNSGTANLLIKQSEVDELGIESDSFDYIKLVRDGKERDRIKLIEEVELLKINFQDKLFELFCDLYRSLNSKKQLTDGYNFVLEDLKECWAFWLEEKNYETKVDELRNEFVNTLPIDQQTFVDVLHSDSDNLFMKHMMSKRSALSFYIEHYDSLLEPLNQDIGVAISNRNLDFFTSTKEQSDDQKKIREIIKKSEIDELQIIGTGILYSLREIHDVPTEVIRSAQIQIASGLGLIATGIIFPLILPVASSIASNLIVDGIIDIKIEEKPEEDKKVEKNPTPDNIQTISTNENQENTTSPDSNASTNDMVEKNTTPDPNIQTISTNEKVVKIAPDSNVSSLTNDSEVAKNTKQNSITENSLNTENPETIASTESDVASNEPQENDISTLNIHLIQDLLPTHCNSDGCLL</sequence>
<dbReference type="GO" id="GO:0005524">
    <property type="term" value="F:ATP binding"/>
    <property type="evidence" value="ECO:0007669"/>
    <property type="project" value="InterPro"/>
</dbReference>
<dbReference type="InterPro" id="IPR014018">
    <property type="entry name" value="SecA_motor_DEAD"/>
</dbReference>
<accession>A0A1B0CK18</accession>
<feature type="region of interest" description="Disordered" evidence="4">
    <location>
        <begin position="858"/>
        <end position="902"/>
    </location>
</feature>
<dbReference type="EMBL" id="AJWK01015631">
    <property type="status" value="NOT_ANNOTATED_CDS"/>
    <property type="molecule type" value="Genomic_DNA"/>
</dbReference>
<evidence type="ECO:0000256" key="1">
    <source>
        <dbReference type="ARBA" id="ARBA00022490"/>
    </source>
</evidence>
<dbReference type="Pfam" id="PF07517">
    <property type="entry name" value="SecA_DEAD"/>
    <property type="match status" value="1"/>
</dbReference>
<evidence type="ECO:0000259" key="5">
    <source>
        <dbReference type="PROSITE" id="PS51192"/>
    </source>
</evidence>
<evidence type="ECO:0000313" key="9">
    <source>
        <dbReference type="Proteomes" id="UP000092461"/>
    </source>
</evidence>
<proteinExistence type="predicted"/>
<dbReference type="GO" id="GO:0016020">
    <property type="term" value="C:membrane"/>
    <property type="evidence" value="ECO:0007669"/>
    <property type="project" value="InterPro"/>
</dbReference>
<feature type="domain" description="SecA family profile" evidence="7">
    <location>
        <begin position="49"/>
        <end position="564"/>
    </location>
</feature>
<dbReference type="PROSITE" id="PS51196">
    <property type="entry name" value="SECA_MOTOR_DEAD"/>
    <property type="match status" value="1"/>
</dbReference>
<dbReference type="InterPro" id="IPR014001">
    <property type="entry name" value="Helicase_ATP-bd"/>
</dbReference>
<dbReference type="SUPFAM" id="SSF52540">
    <property type="entry name" value="P-loop containing nucleoside triphosphate hydrolases"/>
    <property type="match status" value="2"/>
</dbReference>
<dbReference type="SMART" id="SM00957">
    <property type="entry name" value="SecA_DEAD"/>
    <property type="match status" value="1"/>
</dbReference>
<dbReference type="AlphaFoldDB" id="A0A1B0CK18"/>
<dbReference type="PROSITE" id="PS51192">
    <property type="entry name" value="HELICASE_ATP_BIND_1"/>
    <property type="match status" value="1"/>
</dbReference>
<evidence type="ECO:0000256" key="3">
    <source>
        <dbReference type="ARBA" id="ARBA00023010"/>
    </source>
</evidence>